<reference evidence="5 6" key="1">
    <citation type="submission" date="2020-04" db="EMBL/GenBank/DDBJ databases">
        <title>Zoogloea sp. G-4-1-14 isolated from soil.</title>
        <authorList>
            <person name="Dahal R.H."/>
        </authorList>
    </citation>
    <scope>NUCLEOTIDE SEQUENCE [LARGE SCALE GENOMIC DNA]</scope>
    <source>
        <strain evidence="5 6">G-4-1-14</strain>
    </source>
</reference>
<dbReference type="Proteomes" id="UP000580043">
    <property type="component" value="Unassembled WGS sequence"/>
</dbReference>
<gene>
    <name evidence="5" type="ORF">HHL15_06065</name>
</gene>
<feature type="domain" description="Carboxyltransferase" evidence="4">
    <location>
        <begin position="26"/>
        <end position="301"/>
    </location>
</feature>
<keyword evidence="2" id="KW-0378">Hydrolase</keyword>
<sequence length="344" mass="34995">MNAWLEIVSPGLGVSVQDAGRSGHRAIGVPLSGALDPTGLAAANLLAGNEAGAAGLEVLLAGPVLRAVDAPLRIALGGSLAGRLIPRDGPPRPVAAWSALTLQAGDTLHLVNAPGAGYLAVSGGLQVMPALGSRASYPRAGLGPPPLQAGQRLPCRQATDRAQPDLQADSLLHPDGPIRVIPGPQAGHFTPSALATFLSEPYRIGQQRDRMGIRLDGPPLAHSELGADIVSDGVAPGAIQVPADGRPILLLADCQTVGGYPKIATVIRADLPRIAHLQAGDSLRFAAVDARQAAAARADLASRLQAWQASIRPRGGLTDSAALLAANLAGAAVRGDEDPLQTQP</sequence>
<dbReference type="PANTHER" id="PTHR43309">
    <property type="entry name" value="5-OXOPROLINASE SUBUNIT C"/>
    <property type="match status" value="1"/>
</dbReference>
<dbReference type="Pfam" id="PF02626">
    <property type="entry name" value="CT_A_B"/>
    <property type="match status" value="1"/>
</dbReference>
<dbReference type="SUPFAM" id="SSF50891">
    <property type="entry name" value="Cyclophilin-like"/>
    <property type="match status" value="1"/>
</dbReference>
<evidence type="ECO:0000256" key="2">
    <source>
        <dbReference type="ARBA" id="ARBA00022801"/>
    </source>
</evidence>
<dbReference type="PANTHER" id="PTHR43309:SF3">
    <property type="entry name" value="5-OXOPROLINASE SUBUNIT C"/>
    <property type="match status" value="1"/>
</dbReference>
<dbReference type="GO" id="GO:0016740">
    <property type="term" value="F:transferase activity"/>
    <property type="evidence" value="ECO:0007669"/>
    <property type="project" value="UniProtKB-KW"/>
</dbReference>
<keyword evidence="5" id="KW-0808">Transferase</keyword>
<organism evidence="5 6">
    <name type="scientific">Zoogloea dura</name>
    <dbReference type="NCBI Taxonomy" id="2728840"/>
    <lineage>
        <taxon>Bacteria</taxon>
        <taxon>Pseudomonadati</taxon>
        <taxon>Pseudomonadota</taxon>
        <taxon>Betaproteobacteria</taxon>
        <taxon>Rhodocyclales</taxon>
        <taxon>Zoogloeaceae</taxon>
        <taxon>Zoogloea</taxon>
    </lineage>
</organism>
<dbReference type="RefSeq" id="WP_169144930.1">
    <property type="nucleotide sequence ID" value="NZ_JABBGA010000003.1"/>
</dbReference>
<keyword evidence="3" id="KW-0067">ATP-binding</keyword>
<dbReference type="EMBL" id="JABBGA010000003">
    <property type="protein sequence ID" value="NML25298.1"/>
    <property type="molecule type" value="Genomic_DNA"/>
</dbReference>
<keyword evidence="1" id="KW-0547">Nucleotide-binding</keyword>
<proteinExistence type="predicted"/>
<dbReference type="AlphaFoldDB" id="A0A848FZF5"/>
<dbReference type="GO" id="GO:0005524">
    <property type="term" value="F:ATP binding"/>
    <property type="evidence" value="ECO:0007669"/>
    <property type="project" value="UniProtKB-KW"/>
</dbReference>
<keyword evidence="6" id="KW-1185">Reference proteome</keyword>
<evidence type="ECO:0000313" key="6">
    <source>
        <dbReference type="Proteomes" id="UP000580043"/>
    </source>
</evidence>
<dbReference type="InterPro" id="IPR003778">
    <property type="entry name" value="CT_A_B"/>
</dbReference>
<dbReference type="GO" id="GO:0016787">
    <property type="term" value="F:hydrolase activity"/>
    <property type="evidence" value="ECO:0007669"/>
    <property type="project" value="UniProtKB-KW"/>
</dbReference>
<evidence type="ECO:0000259" key="4">
    <source>
        <dbReference type="SMART" id="SM00797"/>
    </source>
</evidence>
<dbReference type="InterPro" id="IPR052708">
    <property type="entry name" value="PxpC"/>
</dbReference>
<comment type="caution">
    <text evidence="5">The sequence shown here is derived from an EMBL/GenBank/DDBJ whole genome shotgun (WGS) entry which is preliminary data.</text>
</comment>
<evidence type="ECO:0000313" key="5">
    <source>
        <dbReference type="EMBL" id="NML25298.1"/>
    </source>
</evidence>
<dbReference type="Gene3D" id="2.40.100.10">
    <property type="entry name" value="Cyclophilin-like"/>
    <property type="match status" value="1"/>
</dbReference>
<evidence type="ECO:0000256" key="3">
    <source>
        <dbReference type="ARBA" id="ARBA00022840"/>
    </source>
</evidence>
<protein>
    <submittedName>
        <fullName evidence="5">Biotin-dependent carboxyltransferase family protein</fullName>
    </submittedName>
</protein>
<name>A0A848FZF5_9RHOO</name>
<dbReference type="InterPro" id="IPR029000">
    <property type="entry name" value="Cyclophilin-like_dom_sf"/>
</dbReference>
<dbReference type="SMART" id="SM00797">
    <property type="entry name" value="AHS2"/>
    <property type="match status" value="1"/>
</dbReference>
<evidence type="ECO:0000256" key="1">
    <source>
        <dbReference type="ARBA" id="ARBA00022741"/>
    </source>
</evidence>
<accession>A0A848FZF5</accession>